<dbReference type="GeneID" id="17960431"/>
<sequence length="123" mass="14374">MSKELMEHLQSDYEQGGKDYIVSKLNKAYEELSNEPEQLILRMFMPNSAQIVSLSLVAFDHIIGKVNEVLKQNGNYEYIYIGELEALHEDISLVEKETGKTIDEIIEENRHHQERYEAEEENE</sequence>
<organism evidence="1 2">
    <name type="scientific">Bacillus phage Blastoid</name>
    <dbReference type="NCBI Taxonomy" id="2880540"/>
    <lineage>
        <taxon>Viruses</taxon>
        <taxon>Duplodnaviria</taxon>
        <taxon>Heunggongvirae</taxon>
        <taxon>Uroviricota</taxon>
        <taxon>Caudoviricetes</taxon>
        <taxon>Ehrlichviridae</taxon>
        <taxon>Andromedavirus</taxon>
        <taxon>Andromedavirus blastoid</taxon>
    </lineage>
</organism>
<proteinExistence type="predicted"/>
<dbReference type="EMBL" id="KF669648">
    <property type="protein sequence ID" value="AGY46840.1"/>
    <property type="molecule type" value="Genomic_DNA"/>
</dbReference>
<name>U5PSA3_9CAUD</name>
<dbReference type="KEGG" id="vg:17960431"/>
<dbReference type="RefSeq" id="YP_008771864.1">
    <property type="nucleotide sequence ID" value="NC_022773.1"/>
</dbReference>
<evidence type="ECO:0000313" key="2">
    <source>
        <dbReference type="Proteomes" id="UP000017645"/>
    </source>
</evidence>
<reference evidence="1 2" key="1">
    <citation type="journal article" date="2013" name="Genome Announc.">
        <title>Complete Genome of Bacillus pumilus Siphophage Blastoid.</title>
        <authorList>
            <person name="Mash S.J."/>
            <person name="Minahan N.T."/>
            <person name="Chamakura K.R."/>
            <person name="Kuty Everett G.F."/>
        </authorList>
    </citation>
    <scope>NUCLEOTIDE SEQUENCE [LARGE SCALE GENOMIC DNA]</scope>
</reference>
<protein>
    <submittedName>
        <fullName evidence="1">Uncharacterized protein</fullName>
    </submittedName>
</protein>
<gene>
    <name evidence="1" type="ORF">Blastoid_41</name>
</gene>
<evidence type="ECO:0000313" key="1">
    <source>
        <dbReference type="EMBL" id="AGY46840.1"/>
    </source>
</evidence>
<keyword evidence="2" id="KW-1185">Reference proteome</keyword>
<accession>U5PSA3</accession>
<dbReference type="Proteomes" id="UP000017645">
    <property type="component" value="Segment"/>
</dbReference>